<dbReference type="PIRSF" id="PIRSF005651">
    <property type="entry name" value="HflC"/>
    <property type="match status" value="1"/>
</dbReference>
<dbReference type="InterPro" id="IPR010200">
    <property type="entry name" value="HflC"/>
</dbReference>
<protein>
    <recommendedName>
        <fullName evidence="6">Protein HflC</fullName>
    </recommendedName>
</protein>
<keyword evidence="9" id="KW-1185">Reference proteome</keyword>
<evidence type="ECO:0000256" key="4">
    <source>
        <dbReference type="ARBA" id="ARBA00022989"/>
    </source>
</evidence>
<comment type="caution">
    <text evidence="8">The sequence shown here is derived from an EMBL/GenBank/DDBJ whole genome shotgun (WGS) entry which is preliminary data.</text>
</comment>
<dbReference type="CDD" id="cd03405">
    <property type="entry name" value="SPFH_HflC"/>
    <property type="match status" value="1"/>
</dbReference>
<organism evidence="8 9">
    <name type="scientific">Rodentibacter heidelbergensis</name>
    <dbReference type="NCBI Taxonomy" id="1908258"/>
    <lineage>
        <taxon>Bacteria</taxon>
        <taxon>Pseudomonadati</taxon>
        <taxon>Pseudomonadota</taxon>
        <taxon>Gammaproteobacteria</taxon>
        <taxon>Pasteurellales</taxon>
        <taxon>Pasteurellaceae</taxon>
        <taxon>Rodentibacter</taxon>
    </lineage>
</organism>
<evidence type="ECO:0000259" key="7">
    <source>
        <dbReference type="SMART" id="SM00244"/>
    </source>
</evidence>
<sequence>MRKFLFPVILVIVAVIYSSIVVVTEGTRGIMLRFNKVQRDADNKVVVYEPGLHFKIPLIDSIKVLDARIRTLDGSATRFVTVEKKDLLVDSYVKWKISDFGRFYTSTGGGDYSQAASLLSRKVNDRLRSEIGTRTIKDIVSGTRGELMEGAKKALNSGQDSTAELGIEVVDVRVKQINLPDEVSSSIYQRMRAERDAVAREHRSQGKEKAAFIQADVDRKVTLILANANKTAQELRGSGDATAAKLYSDAFSQHPQFFSFVRSLKAYETSFANSDNMMILKPNSDFFRFMQTPNK</sequence>
<dbReference type="GO" id="GO:0016020">
    <property type="term" value="C:membrane"/>
    <property type="evidence" value="ECO:0007669"/>
    <property type="project" value="UniProtKB-SubCell"/>
</dbReference>
<dbReference type="PANTHER" id="PTHR42911">
    <property type="entry name" value="MODULATOR OF FTSH PROTEASE HFLC"/>
    <property type="match status" value="1"/>
</dbReference>
<evidence type="ECO:0000256" key="5">
    <source>
        <dbReference type="ARBA" id="ARBA00023136"/>
    </source>
</evidence>
<evidence type="ECO:0000256" key="6">
    <source>
        <dbReference type="PIRNR" id="PIRNR005651"/>
    </source>
</evidence>
<comment type="function">
    <text evidence="6">HflC and HflK could regulate a protease.</text>
</comment>
<evidence type="ECO:0000256" key="2">
    <source>
        <dbReference type="ARBA" id="ARBA00007862"/>
    </source>
</evidence>
<dbReference type="GO" id="GO:0008233">
    <property type="term" value="F:peptidase activity"/>
    <property type="evidence" value="ECO:0007669"/>
    <property type="project" value="UniProtKB-KW"/>
</dbReference>
<comment type="similarity">
    <text evidence="2 6">Belongs to the band 7/mec-2 family. HflC subfamily.</text>
</comment>
<keyword evidence="4" id="KW-1133">Transmembrane helix</keyword>
<evidence type="ECO:0000313" key="8">
    <source>
        <dbReference type="EMBL" id="OOF36241.1"/>
    </source>
</evidence>
<dbReference type="SUPFAM" id="SSF117892">
    <property type="entry name" value="Band 7/SPFH domain"/>
    <property type="match status" value="1"/>
</dbReference>
<dbReference type="STRING" id="1908258.BKK48_07355"/>
<dbReference type="EMBL" id="MLHH01000014">
    <property type="protein sequence ID" value="OOF36241.1"/>
    <property type="molecule type" value="Genomic_DNA"/>
</dbReference>
<dbReference type="OrthoDB" id="9812991at2"/>
<dbReference type="Gene3D" id="3.30.479.30">
    <property type="entry name" value="Band 7 domain"/>
    <property type="match status" value="1"/>
</dbReference>
<name>A0A1V3I8W1_9PAST</name>
<evidence type="ECO:0000256" key="1">
    <source>
        <dbReference type="ARBA" id="ARBA00004167"/>
    </source>
</evidence>
<feature type="domain" description="Band 7" evidence="7">
    <location>
        <begin position="18"/>
        <end position="191"/>
    </location>
</feature>
<dbReference type="NCBIfam" id="TIGR01932">
    <property type="entry name" value="hflC"/>
    <property type="match status" value="2"/>
</dbReference>
<dbReference type="SMART" id="SM00244">
    <property type="entry name" value="PHB"/>
    <property type="match status" value="1"/>
</dbReference>
<dbReference type="Proteomes" id="UP000189437">
    <property type="component" value="Unassembled WGS sequence"/>
</dbReference>
<dbReference type="InterPro" id="IPR036013">
    <property type="entry name" value="Band_7/SPFH_dom_sf"/>
</dbReference>
<gene>
    <name evidence="8" type="ORF">BKK48_07355</name>
</gene>
<evidence type="ECO:0000256" key="3">
    <source>
        <dbReference type="ARBA" id="ARBA00022692"/>
    </source>
</evidence>
<comment type="subcellular location">
    <subcellularLocation>
        <location evidence="1">Membrane</location>
        <topology evidence="1">Single-pass membrane protein</topology>
    </subcellularLocation>
</comment>
<dbReference type="RefSeq" id="WP_077427488.1">
    <property type="nucleotide sequence ID" value="NZ_MLHH01000014.1"/>
</dbReference>
<keyword evidence="8" id="KW-0378">Hydrolase</keyword>
<keyword evidence="5" id="KW-0472">Membrane</keyword>
<keyword evidence="8" id="KW-0645">Protease</keyword>
<proteinExistence type="inferred from homology"/>
<accession>A0A1V3I8W1</accession>
<evidence type="ECO:0000313" key="9">
    <source>
        <dbReference type="Proteomes" id="UP000189437"/>
    </source>
</evidence>
<dbReference type="AlphaFoldDB" id="A0A1V3I8W1"/>
<keyword evidence="3" id="KW-0812">Transmembrane</keyword>
<dbReference type="InterPro" id="IPR001107">
    <property type="entry name" value="Band_7"/>
</dbReference>
<dbReference type="PANTHER" id="PTHR42911:SF1">
    <property type="entry name" value="MODULATOR OF FTSH PROTEASE HFLC"/>
    <property type="match status" value="1"/>
</dbReference>
<dbReference type="GO" id="GO:0006508">
    <property type="term" value="P:proteolysis"/>
    <property type="evidence" value="ECO:0007669"/>
    <property type="project" value="UniProtKB-KW"/>
</dbReference>
<dbReference type="Pfam" id="PF01145">
    <property type="entry name" value="Band_7"/>
    <property type="match status" value="1"/>
</dbReference>
<reference evidence="8 9" key="1">
    <citation type="submission" date="2016-10" db="EMBL/GenBank/DDBJ databases">
        <title>Rodentibacter gen. nov. and new species.</title>
        <authorList>
            <person name="Christensen H."/>
        </authorList>
    </citation>
    <scope>NUCLEOTIDE SEQUENCE [LARGE SCALE GENOMIC DNA]</scope>
    <source>
        <strain evidence="8 9">Ac69</strain>
    </source>
</reference>